<name>A0A917B9A9_9MICO</name>
<organism evidence="3 4">
    <name type="scientific">Subtercola lobariae</name>
    <dbReference type="NCBI Taxonomy" id="1588641"/>
    <lineage>
        <taxon>Bacteria</taxon>
        <taxon>Bacillati</taxon>
        <taxon>Actinomycetota</taxon>
        <taxon>Actinomycetes</taxon>
        <taxon>Micrococcales</taxon>
        <taxon>Microbacteriaceae</taxon>
        <taxon>Subtercola</taxon>
    </lineage>
</organism>
<dbReference type="EMBL" id="BMGP01000004">
    <property type="protein sequence ID" value="GGF30354.1"/>
    <property type="molecule type" value="Genomic_DNA"/>
</dbReference>
<dbReference type="InterPro" id="IPR003870">
    <property type="entry name" value="DUF222"/>
</dbReference>
<accession>A0A917B9A9</accession>
<dbReference type="RefSeq" id="WP_188678649.1">
    <property type="nucleotide sequence ID" value="NZ_BMGP01000004.1"/>
</dbReference>
<feature type="compositionally biased region" description="Polar residues" evidence="1">
    <location>
        <begin position="458"/>
        <end position="478"/>
    </location>
</feature>
<proteinExistence type="predicted"/>
<dbReference type="CDD" id="cd00085">
    <property type="entry name" value="HNHc"/>
    <property type="match status" value="1"/>
</dbReference>
<evidence type="ECO:0000313" key="4">
    <source>
        <dbReference type="Proteomes" id="UP000598775"/>
    </source>
</evidence>
<reference evidence="3 4" key="1">
    <citation type="journal article" date="2014" name="Int. J. Syst. Evol. Microbiol.">
        <title>Complete genome sequence of Corynebacterium casei LMG S-19264T (=DSM 44701T), isolated from a smear-ripened cheese.</title>
        <authorList>
            <consortium name="US DOE Joint Genome Institute (JGI-PGF)"/>
            <person name="Walter F."/>
            <person name="Albersmeier A."/>
            <person name="Kalinowski J."/>
            <person name="Ruckert C."/>
        </authorList>
    </citation>
    <scope>NUCLEOTIDE SEQUENCE [LARGE SCALE GENOMIC DNA]</scope>
    <source>
        <strain evidence="3 4">CGMCC 1.12976</strain>
    </source>
</reference>
<keyword evidence="4" id="KW-1185">Reference proteome</keyword>
<feature type="region of interest" description="Disordered" evidence="1">
    <location>
        <begin position="274"/>
        <end position="307"/>
    </location>
</feature>
<evidence type="ECO:0000256" key="1">
    <source>
        <dbReference type="SAM" id="MobiDB-lite"/>
    </source>
</evidence>
<feature type="region of interest" description="Disordered" evidence="1">
    <location>
        <begin position="445"/>
        <end position="484"/>
    </location>
</feature>
<protein>
    <recommendedName>
        <fullName evidence="2">DUF222 domain-containing protein</fullName>
    </recommendedName>
</protein>
<dbReference type="Proteomes" id="UP000598775">
    <property type="component" value="Unassembled WGS sequence"/>
</dbReference>
<gene>
    <name evidence="3" type="ORF">GCM10011399_24430</name>
</gene>
<comment type="caution">
    <text evidence="3">The sequence shown here is derived from an EMBL/GenBank/DDBJ whole genome shotgun (WGS) entry which is preliminary data.</text>
</comment>
<evidence type="ECO:0000313" key="3">
    <source>
        <dbReference type="EMBL" id="GGF30354.1"/>
    </source>
</evidence>
<evidence type="ECO:0000259" key="2">
    <source>
        <dbReference type="Pfam" id="PF02720"/>
    </source>
</evidence>
<dbReference type="AlphaFoldDB" id="A0A917B9A9"/>
<dbReference type="Pfam" id="PF02720">
    <property type="entry name" value="DUF222"/>
    <property type="match status" value="1"/>
</dbReference>
<dbReference type="InterPro" id="IPR003615">
    <property type="entry name" value="HNH_nuc"/>
</dbReference>
<feature type="domain" description="DUF222" evidence="2">
    <location>
        <begin position="48"/>
        <end position="367"/>
    </location>
</feature>
<sequence length="484" mass="52947">MNRAILTPDGDGSAFATRRLLRERYKAAVGAVIDSARTVAVAHAEHAARVENARQACLAVGFTDQSTGGPTWTPDVVTQRILVTELAVALRLNETDARRLIDTAEGLASTFTATRTALESGQISYRHAEKIIQHSATLPPECLADYETRLLPIAGRVCVQRLTRHARATAEEAQPQTAIERHLTATTHRHLSLDPAADGMAYLTMFLPAVEATAIYHRATALGKGLKAGGDPRTLAHLRLDTMTDLMLNAETSIPGATHGIRAHITLTVPALTLLGQRSPTPPSNTRRRTSRTGTRPTDYDEAIPASYDEGPAMLDGYGPIDRLTALKLTKDAPSFWRVLTDPATGITLNYGRTRYRPPTDLDHLIRTLHTECTFPTDCAPSTTAEIDHTRPWEHGANTELRNLSPLCSNHHKVKHHTAWHIEQDPARPGTIIWTSPAGYHYTVDPTPITRPTPHFTDATTTRGDQSAGRSDNNQYNLADSPPF</sequence>